<protein>
    <submittedName>
        <fullName evidence="1">Uncharacterized protein</fullName>
    </submittedName>
</protein>
<sequence>MWSHQGVDRFLSLFRKSELGRCSESTWTSECLLPSVTCESLATAGLTCGGQGVGAIPGCGTICAEPCCITTTTTTVSQTTITQTSTETATTTHTSTSHTVTVTSATGTRTGTTATVTATSTATVTQTATLTKTGTGTGTSTHTSTLTATATSTLFVNTTEATTAAPTTSPRASTTSYEGPTQRLVVRVKVTKVQNNVDYITDSRVSTAYREVMQELTQLPTQMIDLQMVPQAPGNLTVSFILTVPEKDVTAVQETLKAETPAHFGAQVTRYVNTYVGEGLYTQEVVSIEEETSDYVGLNAAASLTALRSLLILGALQIARATEH</sequence>
<keyword evidence="2" id="KW-1185">Reference proteome</keyword>
<dbReference type="EMBL" id="CAXAMN010000002">
    <property type="protein sequence ID" value="CAK8985589.1"/>
    <property type="molecule type" value="Genomic_DNA"/>
</dbReference>
<evidence type="ECO:0000313" key="1">
    <source>
        <dbReference type="EMBL" id="CAK8985589.1"/>
    </source>
</evidence>
<evidence type="ECO:0000313" key="2">
    <source>
        <dbReference type="Proteomes" id="UP001642484"/>
    </source>
</evidence>
<proteinExistence type="predicted"/>
<name>A0ABP0H5U3_9DINO</name>
<dbReference type="Proteomes" id="UP001642484">
    <property type="component" value="Unassembled WGS sequence"/>
</dbReference>
<comment type="caution">
    <text evidence="1">The sequence shown here is derived from an EMBL/GenBank/DDBJ whole genome shotgun (WGS) entry which is preliminary data.</text>
</comment>
<accession>A0ABP0H5U3</accession>
<organism evidence="1 2">
    <name type="scientific">Durusdinium trenchii</name>
    <dbReference type="NCBI Taxonomy" id="1381693"/>
    <lineage>
        <taxon>Eukaryota</taxon>
        <taxon>Sar</taxon>
        <taxon>Alveolata</taxon>
        <taxon>Dinophyceae</taxon>
        <taxon>Suessiales</taxon>
        <taxon>Symbiodiniaceae</taxon>
        <taxon>Durusdinium</taxon>
    </lineage>
</organism>
<reference evidence="1 2" key="1">
    <citation type="submission" date="2024-02" db="EMBL/GenBank/DDBJ databases">
        <authorList>
            <person name="Chen Y."/>
            <person name="Shah S."/>
            <person name="Dougan E. K."/>
            <person name="Thang M."/>
            <person name="Chan C."/>
        </authorList>
    </citation>
    <scope>NUCLEOTIDE SEQUENCE [LARGE SCALE GENOMIC DNA]</scope>
</reference>
<gene>
    <name evidence="1" type="ORF">CCMP2556_LOCUS186</name>
</gene>